<name>A0AAD6YBU9_9AGAR</name>
<feature type="region of interest" description="Disordered" evidence="1">
    <location>
        <begin position="255"/>
        <end position="274"/>
    </location>
</feature>
<protein>
    <submittedName>
        <fullName evidence="2">Uncharacterized protein</fullName>
    </submittedName>
</protein>
<keyword evidence="3" id="KW-1185">Reference proteome</keyword>
<evidence type="ECO:0000313" key="2">
    <source>
        <dbReference type="EMBL" id="KAJ7204513.1"/>
    </source>
</evidence>
<feature type="compositionally biased region" description="Polar residues" evidence="1">
    <location>
        <begin position="258"/>
        <end position="274"/>
    </location>
</feature>
<reference evidence="2" key="1">
    <citation type="submission" date="2023-03" db="EMBL/GenBank/DDBJ databases">
        <title>Massive genome expansion in bonnet fungi (Mycena s.s.) driven by repeated elements and novel gene families across ecological guilds.</title>
        <authorList>
            <consortium name="Lawrence Berkeley National Laboratory"/>
            <person name="Harder C.B."/>
            <person name="Miyauchi S."/>
            <person name="Viragh M."/>
            <person name="Kuo A."/>
            <person name="Thoen E."/>
            <person name="Andreopoulos B."/>
            <person name="Lu D."/>
            <person name="Skrede I."/>
            <person name="Drula E."/>
            <person name="Henrissat B."/>
            <person name="Morin E."/>
            <person name="Kohler A."/>
            <person name="Barry K."/>
            <person name="LaButti K."/>
            <person name="Morin E."/>
            <person name="Salamov A."/>
            <person name="Lipzen A."/>
            <person name="Mereny Z."/>
            <person name="Hegedus B."/>
            <person name="Baldrian P."/>
            <person name="Stursova M."/>
            <person name="Weitz H."/>
            <person name="Taylor A."/>
            <person name="Grigoriev I.V."/>
            <person name="Nagy L.G."/>
            <person name="Martin F."/>
            <person name="Kauserud H."/>
        </authorList>
    </citation>
    <scope>NUCLEOTIDE SEQUENCE</scope>
    <source>
        <strain evidence="2">9144</strain>
    </source>
</reference>
<feature type="non-terminal residue" evidence="2">
    <location>
        <position position="1"/>
    </location>
</feature>
<comment type="caution">
    <text evidence="2">The sequence shown here is derived from an EMBL/GenBank/DDBJ whole genome shotgun (WGS) entry which is preliminary data.</text>
</comment>
<gene>
    <name evidence="2" type="ORF">GGX14DRAFT_647428</name>
</gene>
<dbReference type="Proteomes" id="UP001219525">
    <property type="component" value="Unassembled WGS sequence"/>
</dbReference>
<evidence type="ECO:0000256" key="1">
    <source>
        <dbReference type="SAM" id="MobiDB-lite"/>
    </source>
</evidence>
<sequence>PSYSISKLRLRRKERRPGVRVWTLTISHDRICTCVWKVQGRLVLSRPFHVRWQAGAALPPTPCGMTSPMSRTSARSAQRVDAAPKPKRQVTAAHRDGCVGAPRHDREAFSGPVLASPLRRFGLVWVPAAGRDGSAPPCASRRRSSVSGKLQTFSCMTAPRQTGTVTFLPKIHKYSVDIVKEFSESVEWPELFNHDYLPEPVGPYTLSLAISTNQRRLQYSNCVARCPVRKPSRQRPDNLLQRRPTGVLFQCLHGRRAPSSTPENTSLGNFLSFN</sequence>
<evidence type="ECO:0000313" key="3">
    <source>
        <dbReference type="Proteomes" id="UP001219525"/>
    </source>
</evidence>
<dbReference type="AlphaFoldDB" id="A0AAD6YBU9"/>
<dbReference type="EMBL" id="JARJCW010000047">
    <property type="protein sequence ID" value="KAJ7204513.1"/>
    <property type="molecule type" value="Genomic_DNA"/>
</dbReference>
<proteinExistence type="predicted"/>
<organism evidence="2 3">
    <name type="scientific">Mycena pura</name>
    <dbReference type="NCBI Taxonomy" id="153505"/>
    <lineage>
        <taxon>Eukaryota</taxon>
        <taxon>Fungi</taxon>
        <taxon>Dikarya</taxon>
        <taxon>Basidiomycota</taxon>
        <taxon>Agaricomycotina</taxon>
        <taxon>Agaricomycetes</taxon>
        <taxon>Agaricomycetidae</taxon>
        <taxon>Agaricales</taxon>
        <taxon>Marasmiineae</taxon>
        <taxon>Mycenaceae</taxon>
        <taxon>Mycena</taxon>
    </lineage>
</organism>
<accession>A0AAD6YBU9</accession>